<keyword evidence="3" id="KW-1185">Reference proteome</keyword>
<keyword evidence="1" id="KW-0472">Membrane</keyword>
<name>A0A2T0JIF4_9ACTN</name>
<organism evidence="2 3">
    <name type="scientific">Actinoplanes italicus</name>
    <dbReference type="NCBI Taxonomy" id="113567"/>
    <lineage>
        <taxon>Bacteria</taxon>
        <taxon>Bacillati</taxon>
        <taxon>Actinomycetota</taxon>
        <taxon>Actinomycetes</taxon>
        <taxon>Micromonosporales</taxon>
        <taxon>Micromonosporaceae</taxon>
        <taxon>Actinoplanes</taxon>
    </lineage>
</organism>
<keyword evidence="1" id="KW-0812">Transmembrane</keyword>
<dbReference type="Proteomes" id="UP000239415">
    <property type="component" value="Unassembled WGS sequence"/>
</dbReference>
<evidence type="ECO:0000313" key="3">
    <source>
        <dbReference type="Proteomes" id="UP000239415"/>
    </source>
</evidence>
<feature type="transmembrane region" description="Helical" evidence="1">
    <location>
        <begin position="65"/>
        <end position="86"/>
    </location>
</feature>
<comment type="caution">
    <text evidence="2">The sequence shown here is derived from an EMBL/GenBank/DDBJ whole genome shotgun (WGS) entry which is preliminary data.</text>
</comment>
<evidence type="ECO:0000313" key="2">
    <source>
        <dbReference type="EMBL" id="PRX07403.1"/>
    </source>
</evidence>
<protein>
    <submittedName>
        <fullName evidence="2">Uncharacterized protein</fullName>
    </submittedName>
</protein>
<feature type="transmembrane region" description="Helical" evidence="1">
    <location>
        <begin position="6"/>
        <end position="25"/>
    </location>
</feature>
<dbReference type="AlphaFoldDB" id="A0A2T0JIF4"/>
<accession>A0A2T0JIF4</accession>
<evidence type="ECO:0000256" key="1">
    <source>
        <dbReference type="SAM" id="Phobius"/>
    </source>
</evidence>
<reference evidence="2 3" key="1">
    <citation type="submission" date="2018-03" db="EMBL/GenBank/DDBJ databases">
        <title>Genomic Encyclopedia of Archaeal and Bacterial Type Strains, Phase II (KMG-II): from individual species to whole genera.</title>
        <authorList>
            <person name="Goeker M."/>
        </authorList>
    </citation>
    <scope>NUCLEOTIDE SEQUENCE [LARGE SCALE GENOMIC DNA]</scope>
    <source>
        <strain evidence="2 3">DSM 43146</strain>
    </source>
</reference>
<keyword evidence="1" id="KW-1133">Transmembrane helix</keyword>
<sequence length="95" mass="10467">MILDLIYAAAGIAYMVLAAAAIYRIRWTATLDDLDRAISLLMRAGLAMFVVTVVSVIQVDEYGWPLFWAPAFLLSGTVAVIFLTVVRADRMEAAR</sequence>
<feature type="transmembrane region" description="Helical" evidence="1">
    <location>
        <begin position="37"/>
        <end position="59"/>
    </location>
</feature>
<dbReference type="RefSeq" id="WP_106330964.1">
    <property type="nucleotide sequence ID" value="NZ_BOMO01000163.1"/>
</dbReference>
<proteinExistence type="predicted"/>
<dbReference type="EMBL" id="PVMZ01000042">
    <property type="protein sequence ID" value="PRX07403.1"/>
    <property type="molecule type" value="Genomic_DNA"/>
</dbReference>
<gene>
    <name evidence="2" type="ORF">CLV67_14278</name>
</gene>